<evidence type="ECO:0000313" key="1">
    <source>
        <dbReference type="EMBL" id="MEQ2164676.1"/>
    </source>
</evidence>
<organism evidence="1 2">
    <name type="scientific">Goodea atripinnis</name>
    <dbReference type="NCBI Taxonomy" id="208336"/>
    <lineage>
        <taxon>Eukaryota</taxon>
        <taxon>Metazoa</taxon>
        <taxon>Chordata</taxon>
        <taxon>Craniata</taxon>
        <taxon>Vertebrata</taxon>
        <taxon>Euteleostomi</taxon>
        <taxon>Actinopterygii</taxon>
        <taxon>Neopterygii</taxon>
        <taxon>Teleostei</taxon>
        <taxon>Neoteleostei</taxon>
        <taxon>Acanthomorphata</taxon>
        <taxon>Ovalentaria</taxon>
        <taxon>Atherinomorphae</taxon>
        <taxon>Cyprinodontiformes</taxon>
        <taxon>Goodeidae</taxon>
        <taxon>Goodea</taxon>
    </lineage>
</organism>
<feature type="non-terminal residue" evidence="1">
    <location>
        <position position="71"/>
    </location>
</feature>
<protein>
    <submittedName>
        <fullName evidence="1">Scavenger receptor class F member 2</fullName>
    </submittedName>
</protein>
<gene>
    <name evidence="1" type="primary">SCARF2_2</name>
    <name evidence="1" type="ORF">GOODEAATRI_009123</name>
</gene>
<dbReference type="Gene3D" id="2.10.25.10">
    <property type="entry name" value="Laminin"/>
    <property type="match status" value="1"/>
</dbReference>
<proteinExistence type="predicted"/>
<comment type="caution">
    <text evidence="1">The sequence shown here is derived from an EMBL/GenBank/DDBJ whole genome shotgun (WGS) entry which is preliminary data.</text>
</comment>
<name>A0ABV0MZW3_9TELE</name>
<dbReference type="EMBL" id="JAHRIO010020493">
    <property type="protein sequence ID" value="MEQ2164676.1"/>
    <property type="molecule type" value="Genomic_DNA"/>
</dbReference>
<keyword evidence="1" id="KW-0675">Receptor</keyword>
<accession>A0ABV0MZW3</accession>
<sequence>MTLGTCLFGQDKAQPCSLHSESSRLVCCSGWGQLGDECLTPLCEGNFTCKENEVCVRPNECRCRHGYFGAS</sequence>
<reference evidence="1 2" key="1">
    <citation type="submission" date="2021-06" db="EMBL/GenBank/DDBJ databases">
        <authorList>
            <person name="Palmer J.M."/>
        </authorList>
    </citation>
    <scope>NUCLEOTIDE SEQUENCE [LARGE SCALE GENOMIC DNA]</scope>
    <source>
        <strain evidence="1 2">GA_2019</strain>
        <tissue evidence="1">Muscle</tissue>
    </source>
</reference>
<dbReference type="Proteomes" id="UP001476798">
    <property type="component" value="Unassembled WGS sequence"/>
</dbReference>
<evidence type="ECO:0000313" key="2">
    <source>
        <dbReference type="Proteomes" id="UP001476798"/>
    </source>
</evidence>
<keyword evidence="2" id="KW-1185">Reference proteome</keyword>